<dbReference type="Gene3D" id="3.40.350.10">
    <property type="entry name" value="Creatinase/prolidase N-terminal domain"/>
    <property type="match status" value="1"/>
</dbReference>
<keyword evidence="4" id="KW-0031">Aminopeptidase</keyword>
<name>A0A2M7PKR4_9BACT</name>
<dbReference type="InterPro" id="IPR000587">
    <property type="entry name" value="Creatinase_N"/>
</dbReference>
<evidence type="ECO:0000313" key="4">
    <source>
        <dbReference type="EMBL" id="PIY31213.1"/>
    </source>
</evidence>
<keyword evidence="4" id="KW-0645">Protease</keyword>
<dbReference type="Gene3D" id="3.90.230.10">
    <property type="entry name" value="Creatinase/methionine aminopeptidase superfamily"/>
    <property type="match status" value="1"/>
</dbReference>
<evidence type="ECO:0000313" key="5">
    <source>
        <dbReference type="Proteomes" id="UP000230646"/>
    </source>
</evidence>
<dbReference type="CDD" id="cd01092">
    <property type="entry name" value="APP-like"/>
    <property type="match status" value="1"/>
</dbReference>
<proteinExistence type="predicted"/>
<dbReference type="InterPro" id="IPR000994">
    <property type="entry name" value="Pept_M24"/>
</dbReference>
<dbReference type="InterPro" id="IPR050659">
    <property type="entry name" value="Peptidase_M24B"/>
</dbReference>
<evidence type="ECO:0000259" key="2">
    <source>
        <dbReference type="Pfam" id="PF01321"/>
    </source>
</evidence>
<dbReference type="Pfam" id="PF00557">
    <property type="entry name" value="Peptidase_M24"/>
    <property type="match status" value="1"/>
</dbReference>
<dbReference type="Proteomes" id="UP000231493">
    <property type="component" value="Unassembled WGS sequence"/>
</dbReference>
<reference evidence="5 6" key="1">
    <citation type="submission" date="2017-09" db="EMBL/GenBank/DDBJ databases">
        <title>Depth-based differentiation of microbial function through sediment-hosted aquifers and enrichment of novel symbionts in the deep terrestrial subsurface.</title>
        <authorList>
            <person name="Probst A.J."/>
            <person name="Ladd B."/>
            <person name="Jarett J.K."/>
            <person name="Geller-Mcgrath D.E."/>
            <person name="Sieber C.M."/>
            <person name="Emerson J.B."/>
            <person name="Anantharaman K."/>
            <person name="Thomas B.C."/>
            <person name="Malmstrom R."/>
            <person name="Stieglmeier M."/>
            <person name="Klingl A."/>
            <person name="Woyke T."/>
            <person name="Ryan C.M."/>
            <person name="Banfield J.F."/>
        </authorList>
    </citation>
    <scope>NUCLEOTIDE SEQUENCE [LARGE SCALE GENOMIC DNA]</scope>
    <source>
        <strain evidence="4">CG_4_10_14_3_um_filter_34_13</strain>
    </source>
</reference>
<dbReference type="PANTHER" id="PTHR46112:SF3">
    <property type="entry name" value="AMINOPEPTIDASE YPDF"/>
    <property type="match status" value="1"/>
</dbReference>
<dbReference type="InterPro" id="IPR029149">
    <property type="entry name" value="Creatin/AminoP/Spt16_N"/>
</dbReference>
<keyword evidence="4" id="KW-0378">Hydrolase</keyword>
<comment type="caution">
    <text evidence="4">The sequence shown here is derived from an EMBL/GenBank/DDBJ whole genome shotgun (WGS) entry which is preliminary data.</text>
</comment>
<dbReference type="SUPFAM" id="SSF53092">
    <property type="entry name" value="Creatinase/prolidase N-terminal domain"/>
    <property type="match status" value="1"/>
</dbReference>
<dbReference type="EMBL" id="PFIP01000060">
    <property type="protein sequence ID" value="PIX34584.1"/>
    <property type="molecule type" value="Genomic_DNA"/>
</dbReference>
<protein>
    <submittedName>
        <fullName evidence="4">Aminopeptidase P family protein</fullName>
    </submittedName>
</protein>
<feature type="domain" description="Peptidase M24" evidence="1">
    <location>
        <begin position="146"/>
        <end position="347"/>
    </location>
</feature>
<sequence length="366" mass="41223">MLNKKYGNKLGEIMVKNNVDAMMIGPSADLEFLMNYSPQPDERFQALFLLSDKRYFYISPEITYEEIRDRLDNDTDIYKWGDHEGFVNTVVIAINRYKLAGKNIGVNNGIAAINLIDIQEKINAKFINGHNILEMLRVIKDESEIEKLRKAAKLADEVMGEIIDYISPGITEGDIKKKIEELFMQKGADGLSFEPIIASGPNSSMPHYCEDSRVIQEKDIIILDLGCKYKSYCSDISRTVFVGGITDEEKKVYDIILRANKAGEETAKQGVKAEDVDKASRDIIKSEGYGQYFLNRTGHGIGISVHEAPYIKTGNKQVLERGMAFSIEPGIYMQNKFGMRIEDIVVIGADGPEVINHFTKEIIVIK</sequence>
<evidence type="ECO:0000313" key="3">
    <source>
        <dbReference type="EMBL" id="PIX34584.1"/>
    </source>
</evidence>
<dbReference type="SUPFAM" id="SSF55920">
    <property type="entry name" value="Creatinase/aminopeptidase"/>
    <property type="match status" value="1"/>
</dbReference>
<dbReference type="InterPro" id="IPR036005">
    <property type="entry name" value="Creatinase/aminopeptidase-like"/>
</dbReference>
<dbReference type="Pfam" id="PF01321">
    <property type="entry name" value="Creatinase_N"/>
    <property type="match status" value="1"/>
</dbReference>
<dbReference type="RefSeq" id="WP_406608477.1">
    <property type="nucleotide sequence ID" value="NZ_PFKO01000367.1"/>
</dbReference>
<dbReference type="EMBL" id="PFKO01000367">
    <property type="protein sequence ID" value="PIY31213.1"/>
    <property type="molecule type" value="Genomic_DNA"/>
</dbReference>
<evidence type="ECO:0000259" key="1">
    <source>
        <dbReference type="Pfam" id="PF00557"/>
    </source>
</evidence>
<dbReference type="AlphaFoldDB" id="A0A2M7PKR4"/>
<dbReference type="PANTHER" id="PTHR46112">
    <property type="entry name" value="AMINOPEPTIDASE"/>
    <property type="match status" value="1"/>
</dbReference>
<accession>A0A2M7K8Y8</accession>
<dbReference type="GO" id="GO:0004177">
    <property type="term" value="F:aminopeptidase activity"/>
    <property type="evidence" value="ECO:0007669"/>
    <property type="project" value="UniProtKB-KW"/>
</dbReference>
<dbReference type="Proteomes" id="UP000230646">
    <property type="component" value="Unassembled WGS sequence"/>
</dbReference>
<gene>
    <name evidence="4" type="ORF">COZ07_10040</name>
    <name evidence="3" type="ORF">COZ58_03390</name>
</gene>
<accession>A0A2M7PKR4</accession>
<feature type="domain" description="Creatinase N-terminal" evidence="2">
    <location>
        <begin position="9"/>
        <end position="139"/>
    </location>
</feature>
<organism evidence="4 5">
    <name type="scientific">Candidatus Infernicultor aquiphilus</name>
    <dbReference type="NCBI Taxonomy" id="1805029"/>
    <lineage>
        <taxon>Bacteria</taxon>
        <taxon>Pseudomonadati</taxon>
        <taxon>Atribacterota</taxon>
        <taxon>Candidatus Phoenicimicrobiia</taxon>
        <taxon>Candidatus Pheonicimicrobiales</taxon>
        <taxon>Candidatus Phoenicimicrobiaceae</taxon>
        <taxon>Candidatus Infernicultor</taxon>
    </lineage>
</organism>
<evidence type="ECO:0000313" key="6">
    <source>
        <dbReference type="Proteomes" id="UP000231493"/>
    </source>
</evidence>
<reference evidence="3" key="2">
    <citation type="submission" date="2017-09" db="EMBL/GenBank/DDBJ databases">
        <title>Depth-based differentiation of microbial function through sediment-hosted aquifers and enrichment of novel symbionts in the deep terrestrial subsurface.</title>
        <authorList>
            <person name="Probst A.J."/>
            <person name="Ladd B."/>
            <person name="Jarett J.K."/>
            <person name="Geller-Mcgrath D.E."/>
            <person name="Sieber C.M.K."/>
            <person name="Emerson J.B."/>
            <person name="Anantharaman K."/>
            <person name="Thomas B.C."/>
            <person name="Malmstrom R."/>
            <person name="Stieglmeier M."/>
            <person name="Klingl A."/>
            <person name="Woyke T."/>
            <person name="Ryan C.M."/>
            <person name="Banfield J.F."/>
        </authorList>
    </citation>
    <scope>NUCLEOTIDE SEQUENCE</scope>
    <source>
        <strain evidence="3">CG_4_8_14_3_um_filter_34_18</strain>
    </source>
</reference>